<sequence>MNSNNLDIMEKNLRSIAKRYENVKYSIGLAVLFLMKGTSAFSDDNHVQEIEKQKDIFTDIKKEKSEIKEKKSVKQANQKIKASWANMQFGANDMYSNYFFTPKAKVDKASIVKSEKTVLLASADNTNTLPMFAKLLTDIEETTEARTQVPTTAEINANKDNLRNSVGNLQNKINSARQENNKEIEGLKLELTQLMEQGDQVVKSPWASWQFGANYMYNEWGGAYKGRGDKAEKYAFEGIFTRSLNSFERVVSPLSEKYDQLEFSTNKYSALTSSRRGLASGYGLTSVERKQEPLVSIEINAAVKPKTIKKTPLALKPVITAPNVPEPPTIVPIPTINLELPEPNTPSKVVVIAKPNAEPFTGFYFDGTWNHRELRDNISIYSGIDPASLIGNIDNRNPTPAAMTGSYNGRQLEGTRIINENNRYTNAYYINSQTNATKIENNTFYLRGHYPTDSYNDSNTRAHLGLSNNGHKIYNDGHGNGIPDEGVVGVHTVGDLNIKNIVFNLYGRAGAVTTETWRHGVVDLDNITINMYNSDNMGFYNMPIARYTYKYFRTGKEWRTSVGGFTGKANVNVYGRNNSVYLTTGISYMKHWENEGLIQSDGASNIVYSSFSYAPTLSKLVSPTSVDYSKYTNTVKLANVKLYGDENIGMYFGSRMKGNAAKVHREWGNELEGVYGFNNKAAHIGLYQGEIDFSAKIGEKLTIDNQNQQTAEGNLNNAGYTNETVDGAVGIFSESGQRVGIVARGDIMEETPPSQATVLANAADPKYKKWFLHPWNPGTQELLPVNYTKVGSAYGYAVGNDYSKDPIHNLEVAKLDIRFGKYSKNGIMVLAKQGTVIDVGKNTSNLHITGVSSDITDGINGANTLESDASTGTIVAYAEGTWDQLKHRYGSEDARIAQNDADAVAINNGAARKSLTDANATTAAKLQGLGSEININPNVVLASKEGIAYMGDNQGIVNAMGTTEAVNYGSIIAYGKNKGIVTVNGAVKAEDKNTVSEANKFKNIGAFAEAGGKAELKGAVTINGIGAFAKGTGSEAILSSTNNDVTINAGTVGGMVATDNGYAKLNGGTINVTKDNSRLFYADATGKIDFTRTTNINVSKGIVLPHEESNPAFYNSKVSTAAGVTPTKYNGMENVTINLLSDDVVLRTVDNHAPETWTGGANFETNVKNIMKYSALNKNGHTYKAYYTNGKFKIATNVNLDDTTDIFNGIDMGNEEVTIDNGISITSNAGKGLAQAALKNTVDNSKTAYINNGTVNITGANSGSIALKVDHGTIENNGLVSMTDTIASKNSTIGLYGRSGSKISNNANGKIRINSLKEKRIGIAALLTGTSAQEYGTDKLISNLIATGGGNLPNTIKTIDITNNGEIEISGKAVGIYADNTTSKIAGSKIAGFDNHVTKENAVVNNNATLSFGDDSVGIYAKKAIVNLSGTGKDDISVGTKGIGVYTEDSSVNLLTDYGFQIKDKGVGLYAKNTDTSTGTMNVRYTGAVNKVGTGAYFEVTGSPITNKLNINVDNVSNAQTGMIGIYAAGGTFTNEGNVKVTNTNTLGFGIISSGANVTNKGDITLEDTLNQDKANIGMYTAGSDSLKNIGKITVGKNGIGIYGKNFSNGDSATLPNSTIEVGENGIGVYTEAGTGENIKLESGSIKAGKDGVGVYAVGNGGTITANNTFNMTLGDGSSDADKGAFGFVNVGSNNKIYSDISNVTLQNNSIYIYSKDTSGTSVNPQIINNTNITATGKNNYGIYSAGYVVNNGNMNLSAGTGNVGVYSVNGGTIENRSGAITVGGSVPVNDEYGIGMAAGYTWTKKDLLKPISQRPVETTGNIINRGTINVNGQYSLGMYASGNGSTAKNYGTISLNANNTTGMYLTDKAVGHNYGTITNAAGVKDVTGVVVKNGAKFINEATGVVSLNATNALGILRTKDEGETLGIIENYGTFNITGDGSEVEKVSESKDLNKSLGKGKDKISIDVPAGATTGTIKLNDIIQSPEIVETKKLELEETQVSTIGMYINTSGVKFTKPITGLSELSQLRKADLIIGAEAAQSTTAKYIQVGNTILKPYNDTILNNPQINKWTIYSGSLTWMANIGQNQVNGTIENAYLAKIPYPVFAKDKNTYNFTDGLEQRYGKEGIGSRENTLFQKLNSIGNNEEVLLFQAFDEMMGHQYANTQQRIQSTGSILDKEFNYLRNEWSNPSKDANKIKTFGTSGEYKTSTAGVIDYTNNAYGVAYVHEDETVRLGESTGWYAGIVHNTFKFKDIGNSKEEQLQGKIGIFKSVPFDHNNSLNWTVSGEIFAGHNKMHRKFLVVDEAFNAKGRYHTYGAAVKNEISKEFRLSEDFSLRPYASLKLEYGRVSKIREKSGEMRLDIKANDYFSVKPEIGAELAYRHYFGANTVKATVGVAYENELGRIANGKNKAKVAGTDADYFNIRGEKDDRTGNVKTDLNLGWDNQRIGVTANIGYDTKGDNVRAGVGLRVIF</sequence>
<dbReference type="NCBIfam" id="NF033175">
    <property type="entry name" value="fuso_auto_Nterm"/>
    <property type="match status" value="2"/>
</dbReference>
<dbReference type="SUPFAM" id="SSF103515">
    <property type="entry name" value="Autotransporter"/>
    <property type="match status" value="1"/>
</dbReference>
<evidence type="ECO:0000259" key="2">
    <source>
        <dbReference type="PROSITE" id="PS51208"/>
    </source>
</evidence>
<feature type="coiled-coil region" evidence="1">
    <location>
        <begin position="152"/>
        <end position="197"/>
    </location>
</feature>
<gene>
    <name evidence="3" type="ORF">CTM74_00165</name>
</gene>
<dbReference type="EMBL" id="CP024700">
    <property type="protein sequence ID" value="ATV60442.1"/>
    <property type="molecule type" value="Genomic_DNA"/>
</dbReference>
<dbReference type="SMART" id="SM00869">
    <property type="entry name" value="Autotransporter"/>
    <property type="match status" value="1"/>
</dbReference>
<accession>A0AAD0F0X4</accession>
<proteinExistence type="predicted"/>
<reference evidence="3 4" key="1">
    <citation type="submission" date="2017-11" db="EMBL/GenBank/DDBJ databases">
        <title>Genome sequencing of Fusobacterium periodonticum KCOM 1263.</title>
        <authorList>
            <person name="Kook J.-K."/>
            <person name="Park S.-N."/>
            <person name="Lim Y.K."/>
        </authorList>
    </citation>
    <scope>NUCLEOTIDE SEQUENCE [LARGE SCALE GENOMIC DNA]</scope>
    <source>
        <strain evidence="3 4">KCOM 1263</strain>
    </source>
</reference>
<dbReference type="Pfam" id="PF03797">
    <property type="entry name" value="Autotransporter"/>
    <property type="match status" value="1"/>
</dbReference>
<organism evidence="3 4">
    <name type="scientific">Fusobacterium pseudoperiodonticum</name>
    <dbReference type="NCBI Taxonomy" id="2663009"/>
    <lineage>
        <taxon>Bacteria</taxon>
        <taxon>Fusobacteriati</taxon>
        <taxon>Fusobacteriota</taxon>
        <taxon>Fusobacteriia</taxon>
        <taxon>Fusobacteriales</taxon>
        <taxon>Fusobacteriaceae</taxon>
        <taxon>Fusobacterium</taxon>
    </lineage>
</organism>
<protein>
    <submittedName>
        <fullName evidence="3">Autotransporter domain-containing protein</fullName>
    </submittedName>
</protein>
<dbReference type="Gene3D" id="2.40.128.130">
    <property type="entry name" value="Autotransporter beta-domain"/>
    <property type="match status" value="1"/>
</dbReference>
<dbReference type="InterPro" id="IPR036709">
    <property type="entry name" value="Autotransporte_beta_dom_sf"/>
</dbReference>
<evidence type="ECO:0000313" key="3">
    <source>
        <dbReference type="EMBL" id="ATV60442.1"/>
    </source>
</evidence>
<keyword evidence="4" id="KW-1185">Reference proteome</keyword>
<keyword evidence="1" id="KW-0175">Coiled coil</keyword>
<dbReference type="PROSITE" id="PS51208">
    <property type="entry name" value="AUTOTRANSPORTER"/>
    <property type="match status" value="1"/>
</dbReference>
<evidence type="ECO:0000256" key="1">
    <source>
        <dbReference type="SAM" id="Coils"/>
    </source>
</evidence>
<evidence type="ECO:0000313" key="4">
    <source>
        <dbReference type="Proteomes" id="UP000228552"/>
    </source>
</evidence>
<dbReference type="Proteomes" id="UP000228552">
    <property type="component" value="Chromosome"/>
</dbReference>
<feature type="domain" description="Autotransporter" evidence="2">
    <location>
        <begin position="2179"/>
        <end position="2472"/>
    </location>
</feature>
<dbReference type="InterPro" id="IPR053787">
    <property type="entry name" value="Autotransptr-assoc_N"/>
</dbReference>
<dbReference type="InterPro" id="IPR005546">
    <property type="entry name" value="Autotransporte_beta"/>
</dbReference>
<name>A0AAD0F0X4_9FUSO</name>
<dbReference type="RefSeq" id="WP_099986257.1">
    <property type="nucleotide sequence ID" value="NZ_CP024700.1"/>
</dbReference>